<keyword evidence="2" id="KW-1185">Reference proteome</keyword>
<protein>
    <submittedName>
        <fullName evidence="1">Uncharacterized protein</fullName>
    </submittedName>
</protein>
<proteinExistence type="predicted"/>
<feature type="non-terminal residue" evidence="1">
    <location>
        <position position="1"/>
    </location>
</feature>
<gene>
    <name evidence="1" type="ORF">LTR16_010783</name>
</gene>
<accession>A0ABR0LJV2</accession>
<comment type="caution">
    <text evidence="1">The sequence shown here is derived from an EMBL/GenBank/DDBJ whole genome shotgun (WGS) entry which is preliminary data.</text>
</comment>
<organism evidence="1 2">
    <name type="scientific">Cryomyces antarcticus</name>
    <dbReference type="NCBI Taxonomy" id="329879"/>
    <lineage>
        <taxon>Eukaryota</taxon>
        <taxon>Fungi</taxon>
        <taxon>Dikarya</taxon>
        <taxon>Ascomycota</taxon>
        <taxon>Pezizomycotina</taxon>
        <taxon>Dothideomycetes</taxon>
        <taxon>Dothideomycetes incertae sedis</taxon>
        <taxon>Cryomyces</taxon>
    </lineage>
</organism>
<evidence type="ECO:0000313" key="2">
    <source>
        <dbReference type="Proteomes" id="UP001357485"/>
    </source>
</evidence>
<dbReference type="Proteomes" id="UP001357485">
    <property type="component" value="Unassembled WGS sequence"/>
</dbReference>
<dbReference type="EMBL" id="JAVRRA010019580">
    <property type="protein sequence ID" value="KAK5178646.1"/>
    <property type="molecule type" value="Genomic_DNA"/>
</dbReference>
<sequence>QQLAGGGGYSTGFQYGCLVYEVKQDMLGEIGTYEFLGLEQGWFGYIFERGSG</sequence>
<reference evidence="1 2" key="1">
    <citation type="submission" date="2023-08" db="EMBL/GenBank/DDBJ databases">
        <title>Black Yeasts Isolated from many extreme environments.</title>
        <authorList>
            <person name="Coleine C."/>
            <person name="Stajich J.E."/>
            <person name="Selbmann L."/>
        </authorList>
    </citation>
    <scope>NUCLEOTIDE SEQUENCE [LARGE SCALE GENOMIC DNA]</scope>
    <source>
        <strain evidence="1 2">CCFEE 536</strain>
    </source>
</reference>
<name>A0ABR0LJV2_9PEZI</name>
<evidence type="ECO:0000313" key="1">
    <source>
        <dbReference type="EMBL" id="KAK5178646.1"/>
    </source>
</evidence>